<accession>A0A967C250</accession>
<sequence length="221" mass="24999">MLLNYLFANFHEEQDFIRLAGISANDLENLIKKRIMPSAPYIFGSNARSVSFVSDVKEDRTYRFHLKGHLNWIKAIDRLNLDCEQRAREFFDARYAIAKKLFFSGQLGAELAACVPEVPSLFDAAQLEETWNHFLNGVYGVCTRDGQPETIFLKQSGVMFIERMTQAGPKALSPTQLNTLTRAVAFLDGVESDFAPHEVAQASRQRCIVDVRARFLCNQAA</sequence>
<dbReference type="Proteomes" id="UP000761264">
    <property type="component" value="Unassembled WGS sequence"/>
</dbReference>
<comment type="caution">
    <text evidence="1">The sequence shown here is derived from an EMBL/GenBank/DDBJ whole genome shotgun (WGS) entry which is preliminary data.</text>
</comment>
<dbReference type="AlphaFoldDB" id="A0A967C250"/>
<dbReference type="InterPro" id="IPR045694">
    <property type="entry name" value="DUF6058"/>
</dbReference>
<name>A0A967C250_9PROT</name>
<proteinExistence type="predicted"/>
<gene>
    <name evidence="1" type="ORF">HBA54_09100</name>
</gene>
<evidence type="ECO:0000313" key="1">
    <source>
        <dbReference type="EMBL" id="NIA68746.1"/>
    </source>
</evidence>
<dbReference type="Pfam" id="PF19531">
    <property type="entry name" value="DUF6058"/>
    <property type="match status" value="1"/>
</dbReference>
<protein>
    <submittedName>
        <fullName evidence="1">Uncharacterized protein</fullName>
    </submittedName>
</protein>
<keyword evidence="2" id="KW-1185">Reference proteome</keyword>
<dbReference type="EMBL" id="JAAQPH010000006">
    <property type="protein sequence ID" value="NIA68746.1"/>
    <property type="molecule type" value="Genomic_DNA"/>
</dbReference>
<organism evidence="1 2">
    <name type="scientific">Pelagibius litoralis</name>
    <dbReference type="NCBI Taxonomy" id="374515"/>
    <lineage>
        <taxon>Bacteria</taxon>
        <taxon>Pseudomonadati</taxon>
        <taxon>Pseudomonadota</taxon>
        <taxon>Alphaproteobacteria</taxon>
        <taxon>Rhodospirillales</taxon>
        <taxon>Rhodovibrionaceae</taxon>
        <taxon>Pelagibius</taxon>
    </lineage>
</organism>
<dbReference type="RefSeq" id="WP_167223676.1">
    <property type="nucleotide sequence ID" value="NZ_JAAQPH010000006.1"/>
</dbReference>
<reference evidence="1" key="1">
    <citation type="submission" date="2020-03" db="EMBL/GenBank/DDBJ databases">
        <title>Genome of Pelagibius litoralis DSM 21314T.</title>
        <authorList>
            <person name="Wang G."/>
        </authorList>
    </citation>
    <scope>NUCLEOTIDE SEQUENCE</scope>
    <source>
        <strain evidence="1">DSM 21314</strain>
    </source>
</reference>
<evidence type="ECO:0000313" key="2">
    <source>
        <dbReference type="Proteomes" id="UP000761264"/>
    </source>
</evidence>